<sequence length="277" mass="29178">MLIAAVLCALLAALAAVSEHRRSTSYGQAVALAEAGDAARAYEILSGLGDYRDAQERARALAERDPALPYRRAAKGDSVVFGSYEQDGDPANGPEPIHWTVVDRLEDRILVLGAECLEGRQYHHVPFEDASWQDSDLRAWMNGDFHETAFTPAERSLIVPADNANDPQSITGAGGGAPTTDRVFALSETESAIYLGDEASRDSLGVAAATDHAKGTGLPVDENGSCDWWLRSPGTYGFAAQFVDATGAPSASGANVDAVYGARPALWIRTAGAGGAQ</sequence>
<keyword evidence="4" id="KW-1185">Reference proteome</keyword>
<dbReference type="InterPro" id="IPR046240">
    <property type="entry name" value="DUF6273"/>
</dbReference>
<dbReference type="AlphaFoldDB" id="A0A1D8B042"/>
<dbReference type="Pfam" id="PF19789">
    <property type="entry name" value="DUF6273"/>
    <property type="match status" value="1"/>
</dbReference>
<dbReference type="STRING" id="178339.BH719_00155"/>
<gene>
    <name evidence="3" type="ORF">BH719_00155</name>
</gene>
<keyword evidence="1" id="KW-0732">Signal</keyword>
<accession>A0A1D8B042</accession>
<dbReference type="Proteomes" id="UP000095214">
    <property type="component" value="Chromosome"/>
</dbReference>
<evidence type="ECO:0000259" key="2">
    <source>
        <dbReference type="Pfam" id="PF19789"/>
    </source>
</evidence>
<dbReference type="KEGG" id="phon:BH719_00155"/>
<name>A0A1D8B042_9ACTO</name>
<proteinExistence type="predicted"/>
<evidence type="ECO:0000256" key="1">
    <source>
        <dbReference type="SAM" id="SignalP"/>
    </source>
</evidence>
<feature type="signal peptide" evidence="1">
    <location>
        <begin position="1"/>
        <end position="15"/>
    </location>
</feature>
<evidence type="ECO:0000313" key="4">
    <source>
        <dbReference type="Proteomes" id="UP000095214"/>
    </source>
</evidence>
<feature type="chain" id="PRO_5038945855" description="DUF6273 domain-containing protein" evidence="1">
    <location>
        <begin position="16"/>
        <end position="277"/>
    </location>
</feature>
<reference evidence="3 4" key="1">
    <citation type="submission" date="2016-09" db="EMBL/GenBank/DDBJ databases">
        <title>Complete genome sequence of Actinomyces hongkongensis HKU8.</title>
        <authorList>
            <person name="Gao Y.-X."/>
            <person name="Zhou Y.-Y."/>
            <person name="Xie Y."/>
            <person name="Wang M."/>
            <person name="Wang S.-J."/>
            <person name="Shen S.-G."/>
        </authorList>
    </citation>
    <scope>NUCLEOTIDE SEQUENCE [LARGE SCALE GENOMIC DNA]</scope>
    <source>
        <strain evidence="3 4">HKU8</strain>
    </source>
</reference>
<feature type="domain" description="DUF6273" evidence="2">
    <location>
        <begin position="107"/>
        <end position="269"/>
    </location>
</feature>
<dbReference type="OrthoDB" id="384490at2"/>
<protein>
    <recommendedName>
        <fullName evidence="2">DUF6273 domain-containing protein</fullName>
    </recommendedName>
</protein>
<dbReference type="EMBL" id="CP017298">
    <property type="protein sequence ID" value="AOS46505.1"/>
    <property type="molecule type" value="Genomic_DNA"/>
</dbReference>
<evidence type="ECO:0000313" key="3">
    <source>
        <dbReference type="EMBL" id="AOS46505.1"/>
    </source>
</evidence>
<organism evidence="3 4">
    <name type="scientific">Pauljensenia hongkongensis</name>
    <dbReference type="NCBI Taxonomy" id="178339"/>
    <lineage>
        <taxon>Bacteria</taxon>
        <taxon>Bacillati</taxon>
        <taxon>Actinomycetota</taxon>
        <taxon>Actinomycetes</taxon>
        <taxon>Actinomycetales</taxon>
        <taxon>Actinomycetaceae</taxon>
        <taxon>Pauljensenia</taxon>
    </lineage>
</organism>